<evidence type="ECO:0000313" key="3">
    <source>
        <dbReference type="Proteomes" id="UP000799772"/>
    </source>
</evidence>
<gene>
    <name evidence="2" type="ORF">NA57DRAFT_62008</name>
</gene>
<dbReference type="SUPFAM" id="SSF54427">
    <property type="entry name" value="NTF2-like"/>
    <property type="match status" value="1"/>
</dbReference>
<dbReference type="EMBL" id="ML978141">
    <property type="protein sequence ID" value="KAF2092906.1"/>
    <property type="molecule type" value="Genomic_DNA"/>
</dbReference>
<protein>
    <recommendedName>
        <fullName evidence="1">SnoaL-like domain-containing protein</fullName>
    </recommendedName>
</protein>
<name>A0A9P4LZS8_9PEZI</name>
<sequence>MSSQDQALQQFLLDRQAALTPLFEAGDIDAILQFYDPDLSFSDHAWHATNQNFTQFESFLRSTYATSSSLRMETHGVYGTKEFCVWEWTLRVVAAEDDPIRGLVKGKEIVLRGCSLHWWRKREGTSGYGVKDWRIVREGDYAVAAKDGD</sequence>
<dbReference type="Gene3D" id="3.10.450.50">
    <property type="match status" value="1"/>
</dbReference>
<evidence type="ECO:0000259" key="1">
    <source>
        <dbReference type="Pfam" id="PF12680"/>
    </source>
</evidence>
<dbReference type="Proteomes" id="UP000799772">
    <property type="component" value="Unassembled WGS sequence"/>
</dbReference>
<dbReference type="InterPro" id="IPR037401">
    <property type="entry name" value="SnoaL-like"/>
</dbReference>
<dbReference type="AlphaFoldDB" id="A0A9P4LZS8"/>
<keyword evidence="3" id="KW-1185">Reference proteome</keyword>
<dbReference type="OrthoDB" id="3763031at2759"/>
<accession>A0A9P4LZS8</accession>
<dbReference type="InterPro" id="IPR032710">
    <property type="entry name" value="NTF2-like_dom_sf"/>
</dbReference>
<dbReference type="Pfam" id="PF12680">
    <property type="entry name" value="SnoaL_2"/>
    <property type="match status" value="1"/>
</dbReference>
<comment type="caution">
    <text evidence="2">The sequence shown here is derived from an EMBL/GenBank/DDBJ whole genome shotgun (WGS) entry which is preliminary data.</text>
</comment>
<organism evidence="2 3">
    <name type="scientific">Rhizodiscina lignyota</name>
    <dbReference type="NCBI Taxonomy" id="1504668"/>
    <lineage>
        <taxon>Eukaryota</taxon>
        <taxon>Fungi</taxon>
        <taxon>Dikarya</taxon>
        <taxon>Ascomycota</taxon>
        <taxon>Pezizomycotina</taxon>
        <taxon>Dothideomycetes</taxon>
        <taxon>Pleosporomycetidae</taxon>
        <taxon>Aulographales</taxon>
        <taxon>Rhizodiscinaceae</taxon>
        <taxon>Rhizodiscina</taxon>
    </lineage>
</organism>
<reference evidence="2" key="1">
    <citation type="journal article" date="2020" name="Stud. Mycol.">
        <title>101 Dothideomycetes genomes: a test case for predicting lifestyles and emergence of pathogens.</title>
        <authorList>
            <person name="Haridas S."/>
            <person name="Albert R."/>
            <person name="Binder M."/>
            <person name="Bloem J."/>
            <person name="Labutti K."/>
            <person name="Salamov A."/>
            <person name="Andreopoulos B."/>
            <person name="Baker S."/>
            <person name="Barry K."/>
            <person name="Bills G."/>
            <person name="Bluhm B."/>
            <person name="Cannon C."/>
            <person name="Castanera R."/>
            <person name="Culley D."/>
            <person name="Daum C."/>
            <person name="Ezra D."/>
            <person name="Gonzalez J."/>
            <person name="Henrissat B."/>
            <person name="Kuo A."/>
            <person name="Liang C."/>
            <person name="Lipzen A."/>
            <person name="Lutzoni F."/>
            <person name="Magnuson J."/>
            <person name="Mondo S."/>
            <person name="Nolan M."/>
            <person name="Ohm R."/>
            <person name="Pangilinan J."/>
            <person name="Park H.-J."/>
            <person name="Ramirez L."/>
            <person name="Alfaro M."/>
            <person name="Sun H."/>
            <person name="Tritt A."/>
            <person name="Yoshinaga Y."/>
            <person name="Zwiers L.-H."/>
            <person name="Turgeon B."/>
            <person name="Goodwin S."/>
            <person name="Spatafora J."/>
            <person name="Crous P."/>
            <person name="Grigoriev I."/>
        </authorList>
    </citation>
    <scope>NUCLEOTIDE SEQUENCE</scope>
    <source>
        <strain evidence="2">CBS 133067</strain>
    </source>
</reference>
<feature type="domain" description="SnoaL-like" evidence="1">
    <location>
        <begin position="22"/>
        <end position="120"/>
    </location>
</feature>
<evidence type="ECO:0000313" key="2">
    <source>
        <dbReference type="EMBL" id="KAF2092906.1"/>
    </source>
</evidence>
<proteinExistence type="predicted"/>